<dbReference type="RefSeq" id="WP_313763612.1">
    <property type="nucleotide sequence ID" value="NZ_BAAAVH010000087.1"/>
</dbReference>
<name>A0ABW1ERQ7_9ACTN</name>
<protein>
    <submittedName>
        <fullName evidence="1">Uncharacterized protein</fullName>
    </submittedName>
</protein>
<keyword evidence="2" id="KW-1185">Reference proteome</keyword>
<gene>
    <name evidence="1" type="ORF">ACFP0N_05835</name>
</gene>
<proteinExistence type="predicted"/>
<dbReference type="Proteomes" id="UP001596067">
    <property type="component" value="Unassembled WGS sequence"/>
</dbReference>
<sequence>MSGIPGWLLRHQVSVEPYLGDSAYGPRYGPLVVVRCFLDQATRLVRAADGREVTSSSTVYARLDTVAPAGSRITLPDGRHTTVIAALRRDGSGLGTPDHLEVQLV</sequence>
<reference evidence="2" key="1">
    <citation type="journal article" date="2019" name="Int. J. Syst. Evol. Microbiol.">
        <title>The Global Catalogue of Microorganisms (GCM) 10K type strain sequencing project: providing services to taxonomists for standard genome sequencing and annotation.</title>
        <authorList>
            <consortium name="The Broad Institute Genomics Platform"/>
            <consortium name="The Broad Institute Genome Sequencing Center for Infectious Disease"/>
            <person name="Wu L."/>
            <person name="Ma J."/>
        </authorList>
    </citation>
    <scope>NUCLEOTIDE SEQUENCE [LARGE SCALE GENOMIC DNA]</scope>
    <source>
        <strain evidence="2">CGMCC 4.1469</strain>
    </source>
</reference>
<organism evidence="1 2">
    <name type="scientific">Kitasatospora aburaviensis</name>
    <dbReference type="NCBI Taxonomy" id="67265"/>
    <lineage>
        <taxon>Bacteria</taxon>
        <taxon>Bacillati</taxon>
        <taxon>Actinomycetota</taxon>
        <taxon>Actinomycetes</taxon>
        <taxon>Kitasatosporales</taxon>
        <taxon>Streptomycetaceae</taxon>
        <taxon>Kitasatospora</taxon>
    </lineage>
</organism>
<comment type="caution">
    <text evidence="1">The sequence shown here is derived from an EMBL/GenBank/DDBJ whole genome shotgun (WGS) entry which is preliminary data.</text>
</comment>
<evidence type="ECO:0000313" key="1">
    <source>
        <dbReference type="EMBL" id="MFC5884510.1"/>
    </source>
</evidence>
<accession>A0ABW1ERQ7</accession>
<dbReference type="EMBL" id="JBHSOD010000005">
    <property type="protein sequence ID" value="MFC5884510.1"/>
    <property type="molecule type" value="Genomic_DNA"/>
</dbReference>
<evidence type="ECO:0000313" key="2">
    <source>
        <dbReference type="Proteomes" id="UP001596067"/>
    </source>
</evidence>